<accession>A0A1J4UZ77</accession>
<organism evidence="2 3">
    <name type="scientific">Candidatus Nomurabacteria bacterium CG1_02_43_90</name>
    <dbReference type="NCBI Taxonomy" id="1805281"/>
    <lineage>
        <taxon>Bacteria</taxon>
        <taxon>Candidatus Nomuraibacteriota</taxon>
    </lineage>
</organism>
<sequence>MNNTLFSSFKKIPDAPLPPQTHEKIMRGIFLYRMQKIVTGAIIITSISFVFSLWHLSVRTTELDFISTAQSIISGLEFDIDSIATSLHTLLGFTPVTASIITFLNLIALMSSLYLLRTLKTYRMNS</sequence>
<keyword evidence="1" id="KW-0472">Membrane</keyword>
<dbReference type="EMBL" id="MNVN01000022">
    <property type="protein sequence ID" value="OIO30226.1"/>
    <property type="molecule type" value="Genomic_DNA"/>
</dbReference>
<dbReference type="AlphaFoldDB" id="A0A1J4UZ77"/>
<reference evidence="2 3" key="1">
    <citation type="journal article" date="2016" name="Environ. Microbiol.">
        <title>Genomic resolution of a cold subsurface aquifer community provides metabolic insights for novel microbes adapted to high CO concentrations.</title>
        <authorList>
            <person name="Probst A.J."/>
            <person name="Castelle C.J."/>
            <person name="Singh A."/>
            <person name="Brown C.T."/>
            <person name="Anantharaman K."/>
            <person name="Sharon I."/>
            <person name="Hug L.A."/>
            <person name="Burstein D."/>
            <person name="Emerson J.B."/>
            <person name="Thomas B.C."/>
            <person name="Banfield J.F."/>
        </authorList>
    </citation>
    <scope>NUCLEOTIDE SEQUENCE [LARGE SCALE GENOMIC DNA]</scope>
    <source>
        <strain evidence="2">CG1_02_43_90</strain>
    </source>
</reference>
<comment type="caution">
    <text evidence="2">The sequence shown here is derived from an EMBL/GenBank/DDBJ whole genome shotgun (WGS) entry which is preliminary data.</text>
</comment>
<evidence type="ECO:0000256" key="1">
    <source>
        <dbReference type="SAM" id="Phobius"/>
    </source>
</evidence>
<dbReference type="Proteomes" id="UP000181992">
    <property type="component" value="Unassembled WGS sequence"/>
</dbReference>
<evidence type="ECO:0000313" key="2">
    <source>
        <dbReference type="EMBL" id="OIO30226.1"/>
    </source>
</evidence>
<gene>
    <name evidence="2" type="ORF">AUJ77_03780</name>
</gene>
<name>A0A1J4UZ77_9BACT</name>
<feature type="transmembrane region" description="Helical" evidence="1">
    <location>
        <begin position="96"/>
        <end position="116"/>
    </location>
</feature>
<feature type="transmembrane region" description="Helical" evidence="1">
    <location>
        <begin position="37"/>
        <end position="56"/>
    </location>
</feature>
<keyword evidence="1" id="KW-0812">Transmembrane</keyword>
<dbReference type="STRING" id="1805281.AUJ77_03780"/>
<proteinExistence type="predicted"/>
<evidence type="ECO:0000313" key="3">
    <source>
        <dbReference type="Proteomes" id="UP000181992"/>
    </source>
</evidence>
<keyword evidence="1" id="KW-1133">Transmembrane helix</keyword>
<protein>
    <submittedName>
        <fullName evidence="2">Uncharacterized protein</fullName>
    </submittedName>
</protein>